<reference evidence="2" key="1">
    <citation type="journal article" date="2024" name="Syst. Appl. Microbiol.">
        <title>First single-strain enrichments of Electrothrix cable bacteria, description of E. aestuarii sp. nov. and E. rattekaaiensis sp. nov., and proposal of a cable bacteria taxonomy following the rules of the SeqCode.</title>
        <authorList>
            <person name="Plum-Jensen L.E."/>
            <person name="Schramm A."/>
            <person name="Marshall I.P.G."/>
        </authorList>
    </citation>
    <scope>NUCLEOTIDE SEQUENCE</scope>
    <source>
        <strain evidence="2">Rat1</strain>
    </source>
</reference>
<evidence type="ECO:0000256" key="1">
    <source>
        <dbReference type="SAM" id="SignalP"/>
    </source>
</evidence>
<dbReference type="AlphaFoldDB" id="A0AAU8LVG0"/>
<proteinExistence type="predicted"/>
<feature type="chain" id="PRO_5043885424" evidence="1">
    <location>
        <begin position="26"/>
        <end position="70"/>
    </location>
</feature>
<sequence length="70" mass="7169">MLLKKILILNAAFALSLALSTPLLAGPTHVGNGLVEEESDSGGKDIGNGITIDMKNRIASSGSAIHVRNG</sequence>
<accession>A0AAU8LVG0</accession>
<evidence type="ECO:0000313" key="2">
    <source>
        <dbReference type="EMBL" id="XCN72842.1"/>
    </source>
</evidence>
<gene>
    <name evidence="2" type="ORF">Q3M24_21570</name>
</gene>
<keyword evidence="1" id="KW-0732">Signal</keyword>
<reference evidence="2" key="2">
    <citation type="submission" date="2024-06" db="EMBL/GenBank/DDBJ databases">
        <authorList>
            <person name="Plum-Jensen L.E."/>
            <person name="Schramm A."/>
            <person name="Marshall I.P.G."/>
        </authorList>
    </citation>
    <scope>NUCLEOTIDE SEQUENCE</scope>
    <source>
        <strain evidence="2">Rat1</strain>
    </source>
</reference>
<dbReference type="EMBL" id="CP159373">
    <property type="protein sequence ID" value="XCN72842.1"/>
    <property type="molecule type" value="Genomic_DNA"/>
</dbReference>
<name>A0AAU8LVG0_9BACT</name>
<organism evidence="2">
    <name type="scientific">Candidatus Electrothrix aestuarii</name>
    <dbReference type="NCBI Taxonomy" id="3062594"/>
    <lineage>
        <taxon>Bacteria</taxon>
        <taxon>Pseudomonadati</taxon>
        <taxon>Thermodesulfobacteriota</taxon>
        <taxon>Desulfobulbia</taxon>
        <taxon>Desulfobulbales</taxon>
        <taxon>Desulfobulbaceae</taxon>
        <taxon>Candidatus Electrothrix</taxon>
    </lineage>
</organism>
<dbReference type="KEGG" id="eaj:Q3M24_21570"/>
<protein>
    <submittedName>
        <fullName evidence="2">Uncharacterized protein</fullName>
    </submittedName>
</protein>
<feature type="signal peptide" evidence="1">
    <location>
        <begin position="1"/>
        <end position="25"/>
    </location>
</feature>